<feature type="domain" description="Glycosyl hydrolase family 32 N-terminal" evidence="5">
    <location>
        <begin position="17"/>
        <end position="273"/>
    </location>
</feature>
<dbReference type="EMBL" id="JAVIZQ010000001">
    <property type="protein sequence ID" value="MDR6142835.1"/>
    <property type="molecule type" value="Genomic_DNA"/>
</dbReference>
<evidence type="ECO:0000313" key="6">
    <source>
        <dbReference type="EMBL" id="MDR6142835.1"/>
    </source>
</evidence>
<dbReference type="PANTHER" id="PTHR43101">
    <property type="entry name" value="BETA-FRUCTOSIDASE"/>
    <property type="match status" value="1"/>
</dbReference>
<comment type="similarity">
    <text evidence="1">Belongs to the glycosyl hydrolase 32 family.</text>
</comment>
<dbReference type="RefSeq" id="WP_309691341.1">
    <property type="nucleotide sequence ID" value="NZ_JAVIZQ010000001.1"/>
</dbReference>
<dbReference type="EC" id="3.2.1.26" evidence="2"/>
<dbReference type="InterPro" id="IPR051214">
    <property type="entry name" value="GH32_Enzymes"/>
</dbReference>
<evidence type="ECO:0000259" key="5">
    <source>
        <dbReference type="Pfam" id="PF00251"/>
    </source>
</evidence>
<evidence type="ECO:0000313" key="7">
    <source>
        <dbReference type="Proteomes" id="UP001249291"/>
    </source>
</evidence>
<comment type="caution">
    <text evidence="6">The sequence shown here is derived from an EMBL/GenBank/DDBJ whole genome shotgun (WGS) entry which is preliminary data.</text>
</comment>
<dbReference type="InterPro" id="IPR013148">
    <property type="entry name" value="Glyco_hydro_32_N"/>
</dbReference>
<keyword evidence="7" id="KW-1185">Reference proteome</keyword>
<keyword evidence="4 6" id="KW-0326">Glycosidase</keyword>
<evidence type="ECO:0000256" key="2">
    <source>
        <dbReference type="ARBA" id="ARBA00012758"/>
    </source>
</evidence>
<keyword evidence="3 6" id="KW-0378">Hydrolase</keyword>
<sequence>MPRTFKPPHARVGDTIPFFWDGTFHVFYLKRYADDTHDRIETDWWHLATDDLVEFDEVGVALTRGGVRDADHSTATGSIVRVGEQFHAYYTGFSGWQLEKGGRHQTILRATSPDLISWTKDASFALVADESRYDRHEWRDPFVFWDDDADCFRMLIAAQSIEGPAHRRGVTAQAISPDGEQWTPAEPLWAPGLFSMHECPDLFRMGGLWYLVYSTLTDRTVTRYRTAPTLAGPWTAPDDDELDGLGLYAAKTMSDGDRRYLVGWCPNYTAGKDGAPWLWGGDLVMHELTPAPDGRLLVHPVQRARDALIARADVPATTLDAVRIASAHGYTTHSLGTLPHAGVVDLTLTPARGTKVFGVELRTDDDRRHGYSVSVEPALRHVRIDRLGRFGADAPFDVRPFVLENDDVTLSIEFDGEVTRVYVDGEKAITYRGYDLTGDQLAVFVEEGAVDVGSGLIHSLQARPEEDR</sequence>
<proteinExistence type="inferred from homology"/>
<protein>
    <recommendedName>
        <fullName evidence="2">beta-fructofuranosidase</fullName>
        <ecNumber evidence="2">3.2.1.26</ecNumber>
    </recommendedName>
</protein>
<evidence type="ECO:0000256" key="4">
    <source>
        <dbReference type="ARBA" id="ARBA00023295"/>
    </source>
</evidence>
<evidence type="ECO:0000256" key="3">
    <source>
        <dbReference type="ARBA" id="ARBA00022801"/>
    </source>
</evidence>
<dbReference type="InterPro" id="IPR001362">
    <property type="entry name" value="Glyco_hydro_32"/>
</dbReference>
<dbReference type="Pfam" id="PF00251">
    <property type="entry name" value="Glyco_hydro_32N"/>
    <property type="match status" value="1"/>
</dbReference>
<dbReference type="Gene3D" id="2.115.10.20">
    <property type="entry name" value="Glycosyl hydrolase domain, family 43"/>
    <property type="match status" value="1"/>
</dbReference>
<organism evidence="6 7">
    <name type="scientific">Microbacterium foliorum</name>
    <dbReference type="NCBI Taxonomy" id="104336"/>
    <lineage>
        <taxon>Bacteria</taxon>
        <taxon>Bacillati</taxon>
        <taxon>Actinomycetota</taxon>
        <taxon>Actinomycetes</taxon>
        <taxon>Micrococcales</taxon>
        <taxon>Microbacteriaceae</taxon>
        <taxon>Microbacterium</taxon>
    </lineage>
</organism>
<accession>A0ABU1HS14</accession>
<dbReference type="SUPFAM" id="SSF75005">
    <property type="entry name" value="Arabinanase/levansucrase/invertase"/>
    <property type="match status" value="1"/>
</dbReference>
<gene>
    <name evidence="6" type="ORF">QE375_002389</name>
</gene>
<dbReference type="GO" id="GO:0004564">
    <property type="term" value="F:beta-fructofuranosidase activity"/>
    <property type="evidence" value="ECO:0007669"/>
    <property type="project" value="UniProtKB-EC"/>
</dbReference>
<dbReference type="InterPro" id="IPR023296">
    <property type="entry name" value="Glyco_hydro_beta-prop_sf"/>
</dbReference>
<dbReference type="Gene3D" id="2.60.120.560">
    <property type="entry name" value="Exo-inulinase, domain 1"/>
    <property type="match status" value="1"/>
</dbReference>
<dbReference type="CDD" id="cd08995">
    <property type="entry name" value="GH32_EcAec43-like"/>
    <property type="match status" value="1"/>
</dbReference>
<dbReference type="Proteomes" id="UP001249291">
    <property type="component" value="Unassembled WGS sequence"/>
</dbReference>
<reference evidence="6 7" key="1">
    <citation type="submission" date="2023-08" db="EMBL/GenBank/DDBJ databases">
        <title>Functional and genomic diversity of the sorghum phyllosphere microbiome.</title>
        <authorList>
            <person name="Shade A."/>
        </authorList>
    </citation>
    <scope>NUCLEOTIDE SEQUENCE [LARGE SCALE GENOMIC DNA]</scope>
    <source>
        <strain evidence="6 7">SORGH_AS_0445</strain>
    </source>
</reference>
<dbReference type="PANTHER" id="PTHR43101:SF1">
    <property type="entry name" value="BETA-FRUCTOSIDASE"/>
    <property type="match status" value="1"/>
</dbReference>
<dbReference type="SMART" id="SM00640">
    <property type="entry name" value="Glyco_32"/>
    <property type="match status" value="1"/>
</dbReference>
<evidence type="ECO:0000256" key="1">
    <source>
        <dbReference type="ARBA" id="ARBA00009902"/>
    </source>
</evidence>
<name>A0ABU1HS14_9MICO</name>